<evidence type="ECO:0000313" key="2">
    <source>
        <dbReference type="EMBL" id="PYE57999.1"/>
    </source>
</evidence>
<feature type="chain" id="PRO_5028840944" evidence="1">
    <location>
        <begin position="28"/>
        <end position="147"/>
    </location>
</feature>
<dbReference type="EMBL" id="QJSY01000017">
    <property type="protein sequence ID" value="PYE57999.1"/>
    <property type="molecule type" value="Genomic_DNA"/>
</dbReference>
<reference evidence="3 5" key="2">
    <citation type="submission" date="2019-11" db="EMBL/GenBank/DDBJ databases">
        <title>Complete Genome Sequence of Shewanella chilikensis Strain DC57, Isolated from Corroded Seal Rings at a floating production facility in Australia.</title>
        <authorList>
            <person name="Salgar-Chaparro S.J."/>
            <person name="Castillo-Villamizar G.A."/>
            <person name="Poehlein A."/>
            <person name="Daniel R."/>
            <person name="Machuca L."/>
        </authorList>
    </citation>
    <scope>NUCLEOTIDE SEQUENCE [LARGE SCALE GENOMIC DNA]</scope>
    <source>
        <strain evidence="3 5">DC57</strain>
    </source>
</reference>
<proteinExistence type="predicted"/>
<accession>A0A6G7LUN7</accession>
<dbReference type="KEGG" id="schk:GII14_15230"/>
<organism evidence="3 5">
    <name type="scientific">Shewanella chilikensis</name>
    <dbReference type="NCBI Taxonomy" id="558541"/>
    <lineage>
        <taxon>Bacteria</taxon>
        <taxon>Pseudomonadati</taxon>
        <taxon>Pseudomonadota</taxon>
        <taxon>Gammaproteobacteria</taxon>
        <taxon>Alteromonadales</taxon>
        <taxon>Shewanellaceae</taxon>
        <taxon>Shewanella</taxon>
    </lineage>
</organism>
<protein>
    <submittedName>
        <fullName evidence="3">Uncharacterized protein</fullName>
    </submittedName>
</protein>
<keyword evidence="4" id="KW-1185">Reference proteome</keyword>
<evidence type="ECO:0000256" key="1">
    <source>
        <dbReference type="SAM" id="SignalP"/>
    </source>
</evidence>
<evidence type="ECO:0000313" key="3">
    <source>
        <dbReference type="EMBL" id="QIJ05355.1"/>
    </source>
</evidence>
<dbReference type="RefSeq" id="WP_101055004.1">
    <property type="nucleotide sequence ID" value="NZ_BMXX01000018.1"/>
</dbReference>
<dbReference type="EMBL" id="CP045857">
    <property type="protein sequence ID" value="QIJ05355.1"/>
    <property type="molecule type" value="Genomic_DNA"/>
</dbReference>
<dbReference type="AlphaFoldDB" id="A0A6G7LUN7"/>
<feature type="signal peptide" evidence="1">
    <location>
        <begin position="1"/>
        <end position="27"/>
    </location>
</feature>
<evidence type="ECO:0000313" key="5">
    <source>
        <dbReference type="Proteomes" id="UP000502117"/>
    </source>
</evidence>
<dbReference type="Proteomes" id="UP000247584">
    <property type="component" value="Unassembled WGS sequence"/>
</dbReference>
<evidence type="ECO:0000313" key="4">
    <source>
        <dbReference type="Proteomes" id="UP000247584"/>
    </source>
</evidence>
<dbReference type="Proteomes" id="UP000502117">
    <property type="component" value="Chromosome"/>
</dbReference>
<keyword evidence="1" id="KW-0732">Signal</keyword>
<gene>
    <name evidence="2" type="ORF">C8J23_11760</name>
    <name evidence="3" type="ORF">GII14_15230</name>
</gene>
<sequence length="147" mass="16681">MNKLFIRRLAILCLPLISLCLAPTAMAEVDELFKQYLQGHYQLVGKAIDSDASYTGKMSIYEQGGELKVHREIEGVSIQGTATIEPVLNGDAKVLRIRFQQQERDIEASCLWRGDLDNYARISCYLYHPGEDTENPGLEALFHLRQH</sequence>
<name>A0A6G7LUN7_9GAMM</name>
<reference evidence="2 4" key="1">
    <citation type="submission" date="2018-06" db="EMBL/GenBank/DDBJ databases">
        <title>Genomic Encyclopedia of Type Strains, Phase III (KMG-III): the genomes of soil and plant-associated and newly described type strains.</title>
        <authorList>
            <person name="Whitman W."/>
        </authorList>
    </citation>
    <scope>NUCLEOTIDE SEQUENCE [LARGE SCALE GENOMIC DNA]</scope>
    <source>
        <strain evidence="2 4">JC5</strain>
    </source>
</reference>